<keyword evidence="4" id="KW-1185">Reference proteome</keyword>
<keyword evidence="2" id="KW-0732">Signal</keyword>
<dbReference type="EMBL" id="JACICD010000001">
    <property type="protein sequence ID" value="MBB3769454.1"/>
    <property type="molecule type" value="Genomic_DNA"/>
</dbReference>
<dbReference type="PANTHER" id="PTHR42928:SF3">
    <property type="entry name" value="UPF0065 PROTEIN YFLP"/>
    <property type="match status" value="1"/>
</dbReference>
<dbReference type="Gene3D" id="3.40.190.150">
    <property type="entry name" value="Bordetella uptake gene, domain 1"/>
    <property type="match status" value="1"/>
</dbReference>
<comment type="similarity">
    <text evidence="1">Belongs to the UPF0065 (bug) family.</text>
</comment>
<dbReference type="CDD" id="cd07012">
    <property type="entry name" value="PBP2_Bug_TTT"/>
    <property type="match status" value="1"/>
</dbReference>
<dbReference type="Gene3D" id="3.40.190.10">
    <property type="entry name" value="Periplasmic binding protein-like II"/>
    <property type="match status" value="1"/>
</dbReference>
<comment type="caution">
    <text evidence="3">The sequence shown here is derived from an EMBL/GenBank/DDBJ whole genome shotgun (WGS) entry which is preliminary data.</text>
</comment>
<dbReference type="Pfam" id="PF03401">
    <property type="entry name" value="TctC"/>
    <property type="match status" value="1"/>
</dbReference>
<evidence type="ECO:0000256" key="1">
    <source>
        <dbReference type="ARBA" id="ARBA00006987"/>
    </source>
</evidence>
<dbReference type="AlphaFoldDB" id="A0A839YY43"/>
<protein>
    <submittedName>
        <fullName evidence="3">Putative tricarboxylic transport membrane protein</fullName>
    </submittedName>
</protein>
<dbReference type="SUPFAM" id="SSF53850">
    <property type="entry name" value="Periplasmic binding protein-like II"/>
    <property type="match status" value="1"/>
</dbReference>
<gene>
    <name evidence="3" type="ORF">FHS55_000040</name>
</gene>
<feature type="signal peptide" evidence="2">
    <location>
        <begin position="1"/>
        <end position="39"/>
    </location>
</feature>
<dbReference type="Proteomes" id="UP000533469">
    <property type="component" value="Unassembled WGS sequence"/>
</dbReference>
<evidence type="ECO:0000256" key="2">
    <source>
        <dbReference type="SAM" id="SignalP"/>
    </source>
</evidence>
<dbReference type="InterPro" id="IPR042100">
    <property type="entry name" value="Bug_dom1"/>
</dbReference>
<organism evidence="3 4">
    <name type="scientific">Ancylobacter tetraedralis</name>
    <dbReference type="NCBI Taxonomy" id="217068"/>
    <lineage>
        <taxon>Bacteria</taxon>
        <taxon>Pseudomonadati</taxon>
        <taxon>Pseudomonadota</taxon>
        <taxon>Alphaproteobacteria</taxon>
        <taxon>Hyphomicrobiales</taxon>
        <taxon>Xanthobacteraceae</taxon>
        <taxon>Ancylobacter</taxon>
    </lineage>
</organism>
<name>A0A839YY43_9HYPH</name>
<dbReference type="PIRSF" id="PIRSF017082">
    <property type="entry name" value="YflP"/>
    <property type="match status" value="1"/>
</dbReference>
<dbReference type="RefSeq" id="WP_183187678.1">
    <property type="nucleotide sequence ID" value="NZ_JACICD010000001.1"/>
</dbReference>
<evidence type="ECO:0000313" key="3">
    <source>
        <dbReference type="EMBL" id="MBB3769454.1"/>
    </source>
</evidence>
<dbReference type="InterPro" id="IPR005064">
    <property type="entry name" value="BUG"/>
</dbReference>
<accession>A0A839YY43</accession>
<proteinExistence type="inferred from homology"/>
<dbReference type="PANTHER" id="PTHR42928">
    <property type="entry name" value="TRICARBOXYLATE-BINDING PROTEIN"/>
    <property type="match status" value="1"/>
</dbReference>
<reference evidence="3 4" key="1">
    <citation type="submission" date="2020-08" db="EMBL/GenBank/DDBJ databases">
        <title>Genomic Encyclopedia of Type Strains, Phase IV (KMG-IV): sequencing the most valuable type-strain genomes for metagenomic binning, comparative biology and taxonomic classification.</title>
        <authorList>
            <person name="Goeker M."/>
        </authorList>
    </citation>
    <scope>NUCLEOTIDE SEQUENCE [LARGE SCALE GENOMIC DNA]</scope>
    <source>
        <strain evidence="3 4">DSM 5895</strain>
    </source>
</reference>
<feature type="chain" id="PRO_5033063360" evidence="2">
    <location>
        <begin position="40"/>
        <end position="333"/>
    </location>
</feature>
<sequence length="333" mass="34484">MLNAKTTDATPRLRRHLRRATLGLAGGLALALSAGLALADPAKVLIPANPGGGWDGAGRQTMAAMNQAKIFTDGVNFTNKGGAAGTIGLAEFVRTAKGDDNALLVTGVIMVAGVITNKTPVSLNDTTPLVRLTNEYNAIAVPADSPIKTPQDFIAALKADPGALSVGGGSAGGADHVMLAMLAKHAGAPVNKINFVAFSGGEILAALGGGKIKAAISGASEFRQFAQSGRIRIIAVSGPTRLEGLDVPTLKEAGIPVEIGNWRGFVGAPGMSEAGRKAWLDRFAKLHTSDVWKATLKNQGWEDAYLSGPEFIAFLKSEETNWAQALREVGIVQ</sequence>
<evidence type="ECO:0000313" key="4">
    <source>
        <dbReference type="Proteomes" id="UP000533469"/>
    </source>
</evidence>